<evidence type="ECO:0000313" key="3">
    <source>
        <dbReference type="EMBL" id="KPX00904.1"/>
    </source>
</evidence>
<dbReference type="GO" id="GO:0016787">
    <property type="term" value="F:hydrolase activity"/>
    <property type="evidence" value="ECO:0007669"/>
    <property type="project" value="UniProtKB-KW"/>
</dbReference>
<proteinExistence type="predicted"/>
<evidence type="ECO:0000256" key="1">
    <source>
        <dbReference type="ARBA" id="ARBA00022801"/>
    </source>
</evidence>
<dbReference type="SUPFAM" id="SSF53474">
    <property type="entry name" value="alpha/beta-Hydrolases"/>
    <property type="match status" value="1"/>
</dbReference>
<dbReference type="Pfam" id="PF07859">
    <property type="entry name" value="Abhydrolase_3"/>
    <property type="match status" value="1"/>
</dbReference>
<dbReference type="PANTHER" id="PTHR48081">
    <property type="entry name" value="AB HYDROLASE SUPERFAMILY PROTEIN C4A8.06C"/>
    <property type="match status" value="1"/>
</dbReference>
<reference evidence="3 4" key="1">
    <citation type="submission" date="2015-09" db="EMBL/GenBank/DDBJ databases">
        <title>Genome announcement of multiple Pseudomonas syringae strains.</title>
        <authorList>
            <person name="Thakur S."/>
            <person name="Wang P.W."/>
            <person name="Gong Y."/>
            <person name="Weir B.S."/>
            <person name="Guttman D.S."/>
        </authorList>
    </citation>
    <scope>NUCLEOTIDE SEQUENCE [LARGE SCALE GENOMIC DNA]</scope>
    <source>
        <strain evidence="3 4">ICMP17001</strain>
    </source>
</reference>
<name>A0A0P9NU26_9PSED</name>
<evidence type="ECO:0000313" key="4">
    <source>
        <dbReference type="Proteomes" id="UP000051335"/>
    </source>
</evidence>
<dbReference type="InterPro" id="IPR013094">
    <property type="entry name" value="AB_hydrolase_3"/>
</dbReference>
<sequence>MSYAPGIEEFVGRCNAVMPPDFYTYPLDEQRRLYQSLVVEFPYDVPADVSWSEQDVIHRQLPTRFRFYEPAQTLHAGLVIYIRGGGFVVGSLDTHHSAAAEIASKASVKVMAVDFRLAPEHPFPGALEDCYAALVYACENAALLGIDPRRIVIAGDSSGANMAVVIAMMCRDRNGPELAGQALISPVLDFTRWQEGGDDAPLLTGGEMEFYTACYSPDAQTVSHPYISPLIAGNFEGLPKAYIMGAEKDSLAIDAEQYAHKLQEQGVDVEWVIEPGMVHAAIRARSLSPSVQDAWDRYCAKIGEMLGAAS</sequence>
<dbReference type="InterPro" id="IPR050300">
    <property type="entry name" value="GDXG_lipolytic_enzyme"/>
</dbReference>
<accession>A0A0P9NU26</accession>
<feature type="domain" description="Alpha/beta hydrolase fold-3" evidence="2">
    <location>
        <begin position="79"/>
        <end position="281"/>
    </location>
</feature>
<dbReference type="PANTHER" id="PTHR48081:SF8">
    <property type="entry name" value="ALPHA_BETA HYDROLASE FOLD-3 DOMAIN-CONTAINING PROTEIN-RELATED"/>
    <property type="match status" value="1"/>
</dbReference>
<dbReference type="AlphaFoldDB" id="A0A0P9NU26"/>
<dbReference type="PATRIC" id="fig|317659.3.peg.4302"/>
<keyword evidence="1" id="KW-0378">Hydrolase</keyword>
<keyword evidence="4" id="KW-1185">Reference proteome</keyword>
<evidence type="ECO:0000259" key="2">
    <source>
        <dbReference type="Pfam" id="PF07859"/>
    </source>
</evidence>
<dbReference type="Proteomes" id="UP000051335">
    <property type="component" value="Unassembled WGS sequence"/>
</dbReference>
<gene>
    <name evidence="3" type="ORF">ALO75_02758</name>
</gene>
<protein>
    <submittedName>
        <fullName evidence="3">Lipase</fullName>
    </submittedName>
</protein>
<dbReference type="InterPro" id="IPR029058">
    <property type="entry name" value="AB_hydrolase_fold"/>
</dbReference>
<comment type="caution">
    <text evidence="3">The sequence shown here is derived from an EMBL/GenBank/DDBJ whole genome shotgun (WGS) entry which is preliminary data.</text>
</comment>
<organism evidence="3 4">
    <name type="scientific">Pseudomonas syringae pv. coryli</name>
    <dbReference type="NCBI Taxonomy" id="317659"/>
    <lineage>
        <taxon>Bacteria</taxon>
        <taxon>Pseudomonadati</taxon>
        <taxon>Pseudomonadota</taxon>
        <taxon>Gammaproteobacteria</taxon>
        <taxon>Pseudomonadales</taxon>
        <taxon>Pseudomonadaceae</taxon>
        <taxon>Pseudomonas</taxon>
    </lineage>
</organism>
<dbReference type="Gene3D" id="3.40.50.1820">
    <property type="entry name" value="alpha/beta hydrolase"/>
    <property type="match status" value="1"/>
</dbReference>
<dbReference type="RefSeq" id="WP_004410990.1">
    <property type="nucleotide sequence ID" value="NZ_LJQC01000420.1"/>
</dbReference>
<dbReference type="EMBL" id="LJQC01000420">
    <property type="protein sequence ID" value="KPX00904.1"/>
    <property type="molecule type" value="Genomic_DNA"/>
</dbReference>